<evidence type="ECO:0000256" key="1">
    <source>
        <dbReference type="SAM" id="MobiDB-lite"/>
    </source>
</evidence>
<evidence type="ECO:0000313" key="4">
    <source>
        <dbReference type="Proteomes" id="UP001352852"/>
    </source>
</evidence>
<dbReference type="Proteomes" id="UP001352852">
    <property type="component" value="Unassembled WGS sequence"/>
</dbReference>
<feature type="transmembrane region" description="Helical" evidence="2">
    <location>
        <begin position="77"/>
        <end position="101"/>
    </location>
</feature>
<dbReference type="PANTHER" id="PTHR11785">
    <property type="entry name" value="AMINO ACID TRANSPORTER"/>
    <property type="match status" value="1"/>
</dbReference>
<feature type="region of interest" description="Disordered" evidence="1">
    <location>
        <begin position="1"/>
        <end position="35"/>
    </location>
</feature>
<name>A0ABU7F791_9TELE</name>
<reference evidence="3 4" key="1">
    <citation type="submission" date="2021-06" db="EMBL/GenBank/DDBJ databases">
        <authorList>
            <person name="Palmer J.M."/>
        </authorList>
    </citation>
    <scope>NUCLEOTIDE SEQUENCE [LARGE SCALE GENOMIC DNA]</scope>
    <source>
        <strain evidence="3 4">CL_MEX2019</strain>
        <tissue evidence="3">Muscle</tissue>
    </source>
</reference>
<sequence length="120" mass="12879">MNRSTSTNKDGKVASNGQMFAQNGKRSGGKLQERGEKKVELGKKVTLLRGISIIVGTIIGAGLFISPKGILKHSGSIGMSLIIWIACGVVSLFDLGTMHLLTHFMLSGKFFLSDFLIVQV</sequence>
<protein>
    <submittedName>
        <fullName evidence="3">Uncharacterized protein</fullName>
    </submittedName>
</protein>
<keyword evidence="2" id="KW-0812">Transmembrane</keyword>
<dbReference type="Gene3D" id="1.20.1740.10">
    <property type="entry name" value="Amino acid/polyamine transporter I"/>
    <property type="match status" value="1"/>
</dbReference>
<dbReference type="PANTHER" id="PTHR11785:SF323">
    <property type="entry name" value="CYSTINE_GLUTAMATE TRANSPORTER"/>
    <property type="match status" value="1"/>
</dbReference>
<gene>
    <name evidence="3" type="ORF">CHARACLAT_028705</name>
</gene>
<dbReference type="EMBL" id="JAHUTJ010077660">
    <property type="protein sequence ID" value="MED6295159.1"/>
    <property type="molecule type" value="Genomic_DNA"/>
</dbReference>
<keyword evidence="4" id="KW-1185">Reference proteome</keyword>
<evidence type="ECO:0000256" key="2">
    <source>
        <dbReference type="SAM" id="Phobius"/>
    </source>
</evidence>
<accession>A0ABU7F791</accession>
<organism evidence="3 4">
    <name type="scientific">Characodon lateralis</name>
    <dbReference type="NCBI Taxonomy" id="208331"/>
    <lineage>
        <taxon>Eukaryota</taxon>
        <taxon>Metazoa</taxon>
        <taxon>Chordata</taxon>
        <taxon>Craniata</taxon>
        <taxon>Vertebrata</taxon>
        <taxon>Euteleostomi</taxon>
        <taxon>Actinopterygii</taxon>
        <taxon>Neopterygii</taxon>
        <taxon>Teleostei</taxon>
        <taxon>Neoteleostei</taxon>
        <taxon>Acanthomorphata</taxon>
        <taxon>Ovalentaria</taxon>
        <taxon>Atherinomorphae</taxon>
        <taxon>Cyprinodontiformes</taxon>
        <taxon>Goodeidae</taxon>
        <taxon>Characodon</taxon>
    </lineage>
</organism>
<keyword evidence="2" id="KW-1133">Transmembrane helix</keyword>
<comment type="caution">
    <text evidence="3">The sequence shown here is derived from an EMBL/GenBank/DDBJ whole genome shotgun (WGS) entry which is preliminary data.</text>
</comment>
<proteinExistence type="predicted"/>
<feature type="compositionally biased region" description="Polar residues" evidence="1">
    <location>
        <begin position="15"/>
        <end position="25"/>
    </location>
</feature>
<dbReference type="InterPro" id="IPR050598">
    <property type="entry name" value="AminoAcid_Transporter"/>
</dbReference>
<keyword evidence="2" id="KW-0472">Membrane</keyword>
<feature type="transmembrane region" description="Helical" evidence="2">
    <location>
        <begin position="47"/>
        <end position="65"/>
    </location>
</feature>
<evidence type="ECO:0000313" key="3">
    <source>
        <dbReference type="EMBL" id="MED6295159.1"/>
    </source>
</evidence>